<organism evidence="1 2">
    <name type="scientific">Marinobacterium marinum</name>
    <dbReference type="NCBI Taxonomy" id="2756129"/>
    <lineage>
        <taxon>Bacteria</taxon>
        <taxon>Pseudomonadati</taxon>
        <taxon>Pseudomonadota</taxon>
        <taxon>Gammaproteobacteria</taxon>
        <taxon>Oceanospirillales</taxon>
        <taxon>Oceanospirillaceae</taxon>
        <taxon>Marinobacterium</taxon>
    </lineage>
</organism>
<evidence type="ECO:0000313" key="1">
    <source>
        <dbReference type="EMBL" id="MBA4500853.1"/>
    </source>
</evidence>
<dbReference type="EMBL" id="JACEMT010000028">
    <property type="protein sequence ID" value="MBA4500853.1"/>
    <property type="molecule type" value="Genomic_DNA"/>
</dbReference>
<comment type="caution">
    <text evidence="1">The sequence shown here is derived from an EMBL/GenBank/DDBJ whole genome shotgun (WGS) entry which is preliminary data.</text>
</comment>
<name>A0A7W1WV88_9GAMM</name>
<gene>
    <name evidence="1" type="ORF">H1S06_00510</name>
</gene>
<proteinExistence type="predicted"/>
<sequence>MSYEVIKIAADKLTYREKMKLAQYLIQAAIKEEETLNPTERLVTSSNGHQNKAAETKKDLKGRELISYAKERLAKSKPGKHQSLKNFIGAMFQFQGGIEDSRIDDIVNSLEKEGFLTISGSKVNYSH</sequence>
<dbReference type="AlphaFoldDB" id="A0A7W1WV88"/>
<evidence type="ECO:0000313" key="2">
    <source>
        <dbReference type="Proteomes" id="UP000538931"/>
    </source>
</evidence>
<protein>
    <submittedName>
        <fullName evidence="1">Uncharacterized protein</fullName>
    </submittedName>
</protein>
<dbReference type="RefSeq" id="WP_181736327.1">
    <property type="nucleotide sequence ID" value="NZ_JACEMT010000028.1"/>
</dbReference>
<dbReference type="Proteomes" id="UP000538931">
    <property type="component" value="Unassembled WGS sequence"/>
</dbReference>
<keyword evidence="2" id="KW-1185">Reference proteome</keyword>
<reference evidence="1 2" key="1">
    <citation type="submission" date="2020-07" db="EMBL/GenBank/DDBJ databases">
        <title>Bacterium isolated from marien macroalgae.</title>
        <authorList>
            <person name="Zhu K."/>
            <person name="Lu D."/>
            <person name="Du Z."/>
        </authorList>
    </citation>
    <scope>NUCLEOTIDE SEQUENCE [LARGE SCALE GENOMIC DNA]</scope>
    <source>
        <strain evidence="1 2">3-1745</strain>
    </source>
</reference>
<accession>A0A7W1WV88</accession>